<organism evidence="4 5">
    <name type="scientific">Antrihabitans stalactiti</name>
    <dbReference type="NCBI Taxonomy" id="2584121"/>
    <lineage>
        <taxon>Bacteria</taxon>
        <taxon>Bacillati</taxon>
        <taxon>Actinomycetota</taxon>
        <taxon>Actinomycetes</taxon>
        <taxon>Mycobacteriales</taxon>
        <taxon>Nocardiaceae</taxon>
        <taxon>Antrihabitans</taxon>
    </lineage>
</organism>
<feature type="domain" description="Alpha/beta hydrolase fold-3" evidence="3">
    <location>
        <begin position="114"/>
        <end position="321"/>
    </location>
</feature>
<gene>
    <name evidence="4" type="ORF">FGL95_23480</name>
</gene>
<dbReference type="AlphaFoldDB" id="A0A848KLZ6"/>
<dbReference type="Proteomes" id="UP000535543">
    <property type="component" value="Unassembled WGS sequence"/>
</dbReference>
<name>A0A848KLZ6_9NOCA</name>
<evidence type="ECO:0000256" key="1">
    <source>
        <dbReference type="ARBA" id="ARBA00010515"/>
    </source>
</evidence>
<dbReference type="GO" id="GO:0004806">
    <property type="term" value="F:triacylglycerol lipase activity"/>
    <property type="evidence" value="ECO:0007669"/>
    <property type="project" value="TreeGrafter"/>
</dbReference>
<dbReference type="InterPro" id="IPR029058">
    <property type="entry name" value="AB_hydrolase_fold"/>
</dbReference>
<dbReference type="Pfam" id="PF07859">
    <property type="entry name" value="Abhydrolase_3"/>
    <property type="match status" value="1"/>
</dbReference>
<keyword evidence="2 4" id="KW-0378">Hydrolase</keyword>
<dbReference type="EMBL" id="VCQU01000009">
    <property type="protein sequence ID" value="NMN98004.1"/>
    <property type="molecule type" value="Genomic_DNA"/>
</dbReference>
<dbReference type="PANTHER" id="PTHR48081">
    <property type="entry name" value="AB HYDROLASE SUPERFAMILY PROTEIN C4A8.06C"/>
    <property type="match status" value="1"/>
</dbReference>
<comment type="similarity">
    <text evidence="1">Belongs to the 'GDXG' lipolytic enzyme family.</text>
</comment>
<evidence type="ECO:0000259" key="3">
    <source>
        <dbReference type="Pfam" id="PF07859"/>
    </source>
</evidence>
<evidence type="ECO:0000313" key="4">
    <source>
        <dbReference type="EMBL" id="NMN98004.1"/>
    </source>
</evidence>
<sequence>MLRYVRIVAARTMEFAMTLARPTRGGADASAPMIRVYSGPSRRSRALRTVLQVTVRPVIQAWGYAPNLPWPYGVIDWAAKALWPLPGTLVDKVRLPYCDGEFIRGPGAHSDRVLLYLHGGAFICCGPNTHRRFVSDISRACRAPALVVDYRMLPGHPVSTSLDDCVDGYRWLLQQGYTPDQIVVAGDSAGGYFALMTALAVVERGFGKPAAVVCQSPFIDTDPSRKLEWLGDMVDPLFPAIGLVSLIARMTEFERSNGHPDEYGRVHSPLYLDVSGLPPVLIQAGASELLSVDAELIAAKIAEEGVPCELQLFEGQFHVFQAAADLIPEGRKAIDNIGAFVRANVG</sequence>
<keyword evidence="5" id="KW-1185">Reference proteome</keyword>
<dbReference type="Gene3D" id="3.40.50.1820">
    <property type="entry name" value="alpha/beta hydrolase"/>
    <property type="match status" value="1"/>
</dbReference>
<dbReference type="InterPro" id="IPR050300">
    <property type="entry name" value="GDXG_lipolytic_enzyme"/>
</dbReference>
<reference evidence="4 5" key="1">
    <citation type="submission" date="2019-05" db="EMBL/GenBank/DDBJ databases">
        <authorList>
            <person name="Lee S.D."/>
        </authorList>
    </citation>
    <scope>NUCLEOTIDE SEQUENCE [LARGE SCALE GENOMIC DNA]</scope>
    <source>
        <strain evidence="4 5">YC2-7</strain>
    </source>
</reference>
<comment type="caution">
    <text evidence="4">The sequence shown here is derived from an EMBL/GenBank/DDBJ whole genome shotgun (WGS) entry which is preliminary data.</text>
</comment>
<proteinExistence type="inferred from homology"/>
<evidence type="ECO:0000256" key="2">
    <source>
        <dbReference type="ARBA" id="ARBA00022801"/>
    </source>
</evidence>
<dbReference type="PANTHER" id="PTHR48081:SF30">
    <property type="entry name" value="ACETYL-HYDROLASE LIPR-RELATED"/>
    <property type="match status" value="1"/>
</dbReference>
<dbReference type="InterPro" id="IPR013094">
    <property type="entry name" value="AB_hydrolase_3"/>
</dbReference>
<accession>A0A848KLZ6</accession>
<protein>
    <submittedName>
        <fullName evidence="4">Alpha/beta hydrolase</fullName>
    </submittedName>
</protein>
<reference evidence="4 5" key="2">
    <citation type="submission" date="2020-06" db="EMBL/GenBank/DDBJ databases">
        <title>Antribacter stalactiti gen. nov., sp. nov., a new member of the family Nacardiaceae isolated from a cave.</title>
        <authorList>
            <person name="Kim I.S."/>
        </authorList>
    </citation>
    <scope>NUCLEOTIDE SEQUENCE [LARGE SCALE GENOMIC DNA]</scope>
    <source>
        <strain evidence="4 5">YC2-7</strain>
    </source>
</reference>
<dbReference type="SUPFAM" id="SSF53474">
    <property type="entry name" value="alpha/beta-Hydrolases"/>
    <property type="match status" value="1"/>
</dbReference>
<evidence type="ECO:0000313" key="5">
    <source>
        <dbReference type="Proteomes" id="UP000535543"/>
    </source>
</evidence>